<dbReference type="PANTHER" id="PTHR23147">
    <property type="entry name" value="SERINE/ARGININE RICH SPLICING FACTOR"/>
    <property type="match status" value="1"/>
</dbReference>
<evidence type="ECO:0000259" key="6">
    <source>
        <dbReference type="PROSITE" id="PS50102"/>
    </source>
</evidence>
<feature type="region of interest" description="Disordered" evidence="5">
    <location>
        <begin position="123"/>
        <end position="296"/>
    </location>
</feature>
<organism evidence="7 8">
    <name type="scientific">Centaurea solstitialis</name>
    <name type="common">yellow star-thistle</name>
    <dbReference type="NCBI Taxonomy" id="347529"/>
    <lineage>
        <taxon>Eukaryota</taxon>
        <taxon>Viridiplantae</taxon>
        <taxon>Streptophyta</taxon>
        <taxon>Embryophyta</taxon>
        <taxon>Tracheophyta</taxon>
        <taxon>Spermatophyta</taxon>
        <taxon>Magnoliopsida</taxon>
        <taxon>eudicotyledons</taxon>
        <taxon>Gunneridae</taxon>
        <taxon>Pentapetalae</taxon>
        <taxon>asterids</taxon>
        <taxon>campanulids</taxon>
        <taxon>Asterales</taxon>
        <taxon>Asteraceae</taxon>
        <taxon>Carduoideae</taxon>
        <taxon>Cardueae</taxon>
        <taxon>Centaureinae</taxon>
        <taxon>Centaurea</taxon>
    </lineage>
</organism>
<protein>
    <recommendedName>
        <fullName evidence="6">RRM domain-containing protein</fullName>
    </recommendedName>
</protein>
<dbReference type="AlphaFoldDB" id="A0AA38SSY2"/>
<feature type="compositionally biased region" description="Pro residues" evidence="5">
    <location>
        <begin position="153"/>
        <end position="171"/>
    </location>
</feature>
<dbReference type="SUPFAM" id="SSF54928">
    <property type="entry name" value="RNA-binding domain, RBD"/>
    <property type="match status" value="1"/>
</dbReference>
<dbReference type="InterPro" id="IPR012677">
    <property type="entry name" value="Nucleotide-bd_a/b_plait_sf"/>
</dbReference>
<feature type="compositionally biased region" description="Low complexity" evidence="5">
    <location>
        <begin position="223"/>
        <end position="255"/>
    </location>
</feature>
<sequence>MGGRSYSPSPPRGGHGRRGRSPSPRGRYGGGGGGGGRGRDRDLPTSLLVRNLRHDCRPEDLRRPFGQFGPLKDIYLPRDYYSGEPRGFGFVQFLDPADAAEAKYQMDGQILLGRQLTVVFAEENRKKPTDMRQRERRGGSGSGRPSDRRRSPPPRYSRSPPPRYSRSPPPRYARSRSHSREYSPPPKRKQHVRSISPRERRHSRERSYSQSPVRERSPPYDGPPRSRSRSPVVERSPPYNGSRSPSRSPVRGRVPPRGDRSPVRERRGARDPSRSRSPIARDYSRAEADRDASPSP</sequence>
<evidence type="ECO:0000256" key="2">
    <source>
        <dbReference type="ARBA" id="ARBA00022728"/>
    </source>
</evidence>
<feature type="compositionally biased region" description="Basic and acidic residues" evidence="5">
    <location>
        <begin position="282"/>
        <end position="296"/>
    </location>
</feature>
<dbReference type="EMBL" id="JARYMX010000007">
    <property type="protein sequence ID" value="KAJ9541366.1"/>
    <property type="molecule type" value="Genomic_DNA"/>
</dbReference>
<keyword evidence="3" id="KW-0508">mRNA splicing</keyword>
<evidence type="ECO:0000256" key="1">
    <source>
        <dbReference type="ARBA" id="ARBA00022664"/>
    </source>
</evidence>
<feature type="domain" description="RRM" evidence="6">
    <location>
        <begin position="45"/>
        <end position="123"/>
    </location>
</feature>
<name>A0AA38SSY2_9ASTR</name>
<dbReference type="InterPro" id="IPR035979">
    <property type="entry name" value="RBD_domain_sf"/>
</dbReference>
<keyword evidence="4" id="KW-0694">RNA-binding</keyword>
<keyword evidence="2" id="KW-0747">Spliceosome</keyword>
<dbReference type="GO" id="GO:0008380">
    <property type="term" value="P:RNA splicing"/>
    <property type="evidence" value="ECO:0007669"/>
    <property type="project" value="UniProtKB-KW"/>
</dbReference>
<dbReference type="PROSITE" id="PS50102">
    <property type="entry name" value="RRM"/>
    <property type="match status" value="1"/>
</dbReference>
<evidence type="ECO:0000256" key="3">
    <source>
        <dbReference type="ARBA" id="ARBA00023187"/>
    </source>
</evidence>
<dbReference type="InterPro" id="IPR000504">
    <property type="entry name" value="RRM_dom"/>
</dbReference>
<feature type="compositionally biased region" description="Basic and acidic residues" evidence="5">
    <location>
        <begin position="123"/>
        <end position="138"/>
    </location>
</feature>
<dbReference type="Proteomes" id="UP001172457">
    <property type="component" value="Chromosome 7"/>
</dbReference>
<dbReference type="SMART" id="SM00360">
    <property type="entry name" value="RRM"/>
    <property type="match status" value="1"/>
</dbReference>
<keyword evidence="8" id="KW-1185">Reference proteome</keyword>
<dbReference type="InterPro" id="IPR050907">
    <property type="entry name" value="SRSF"/>
</dbReference>
<evidence type="ECO:0000256" key="4">
    <source>
        <dbReference type="PROSITE-ProRule" id="PRU00176"/>
    </source>
</evidence>
<dbReference type="Pfam" id="PF00076">
    <property type="entry name" value="RRM_1"/>
    <property type="match status" value="1"/>
</dbReference>
<feature type="compositionally biased region" description="Basic and acidic residues" evidence="5">
    <location>
        <begin position="256"/>
        <end position="274"/>
    </location>
</feature>
<evidence type="ECO:0000313" key="8">
    <source>
        <dbReference type="Proteomes" id="UP001172457"/>
    </source>
</evidence>
<comment type="caution">
    <text evidence="7">The sequence shown here is derived from an EMBL/GenBank/DDBJ whole genome shotgun (WGS) entry which is preliminary data.</text>
</comment>
<dbReference type="GO" id="GO:0005681">
    <property type="term" value="C:spliceosomal complex"/>
    <property type="evidence" value="ECO:0007669"/>
    <property type="project" value="UniProtKB-KW"/>
</dbReference>
<dbReference type="Gene3D" id="3.30.70.330">
    <property type="match status" value="1"/>
</dbReference>
<evidence type="ECO:0000313" key="7">
    <source>
        <dbReference type="EMBL" id="KAJ9541366.1"/>
    </source>
</evidence>
<feature type="region of interest" description="Disordered" evidence="5">
    <location>
        <begin position="1"/>
        <end position="44"/>
    </location>
</feature>
<accession>A0AA38SSY2</accession>
<feature type="compositionally biased region" description="Gly residues" evidence="5">
    <location>
        <begin position="27"/>
        <end position="36"/>
    </location>
</feature>
<dbReference type="GO" id="GO:0003723">
    <property type="term" value="F:RNA binding"/>
    <property type="evidence" value="ECO:0007669"/>
    <property type="project" value="UniProtKB-UniRule"/>
</dbReference>
<proteinExistence type="predicted"/>
<dbReference type="GO" id="GO:0006397">
    <property type="term" value="P:mRNA processing"/>
    <property type="evidence" value="ECO:0007669"/>
    <property type="project" value="UniProtKB-KW"/>
</dbReference>
<evidence type="ECO:0000256" key="5">
    <source>
        <dbReference type="SAM" id="MobiDB-lite"/>
    </source>
</evidence>
<gene>
    <name evidence="7" type="ORF">OSB04_027872</name>
</gene>
<keyword evidence="1" id="KW-0507">mRNA processing</keyword>
<reference evidence="7" key="1">
    <citation type="submission" date="2023-03" db="EMBL/GenBank/DDBJ databases">
        <title>Chromosome-scale reference genome and RAD-based genetic map of yellow starthistle (Centaurea solstitialis) reveal putative structural variation and QTLs associated with invader traits.</title>
        <authorList>
            <person name="Reatini B."/>
            <person name="Cang F.A."/>
            <person name="Jiang Q."/>
            <person name="Mckibben M.T.W."/>
            <person name="Barker M.S."/>
            <person name="Rieseberg L.H."/>
            <person name="Dlugosch K.M."/>
        </authorList>
    </citation>
    <scope>NUCLEOTIDE SEQUENCE</scope>
    <source>
        <strain evidence="7">CAN-66</strain>
        <tissue evidence="7">Leaf</tissue>
    </source>
</reference>